<name>N2A6K8_9FIRM</name>
<keyword evidence="1" id="KW-0472">Membrane</keyword>
<protein>
    <recommendedName>
        <fullName evidence="4">Exosortase</fullName>
    </recommendedName>
</protein>
<comment type="caution">
    <text evidence="2">The sequence shown here is derived from an EMBL/GenBank/DDBJ whole genome shotgun (WGS) entry which is preliminary data.</text>
</comment>
<dbReference type="AlphaFoldDB" id="N2A6K8"/>
<reference evidence="2 3" key="1">
    <citation type="journal article" date="2014" name="Genome Announc.">
        <title>Draft genome sequences of the altered schaedler flora, a defined bacterial community from gnotobiotic mice.</title>
        <authorList>
            <person name="Wannemuehler M.J."/>
            <person name="Overstreet A.M."/>
            <person name="Ward D.V."/>
            <person name="Phillips G.J."/>
        </authorList>
    </citation>
    <scope>NUCLEOTIDE SEQUENCE [LARGE SCALE GENOMIC DNA]</scope>
    <source>
        <strain evidence="2 3">ASF492</strain>
    </source>
</reference>
<gene>
    <name evidence="2" type="ORF">C823_04156</name>
</gene>
<evidence type="ECO:0000313" key="3">
    <source>
        <dbReference type="Proteomes" id="UP000012589"/>
    </source>
</evidence>
<keyword evidence="1" id="KW-0812">Transmembrane</keyword>
<feature type="transmembrane region" description="Helical" evidence="1">
    <location>
        <begin position="7"/>
        <end position="26"/>
    </location>
</feature>
<evidence type="ECO:0000256" key="1">
    <source>
        <dbReference type="SAM" id="Phobius"/>
    </source>
</evidence>
<organism evidence="2 3">
    <name type="scientific">Eubacterium plexicaudatum ASF492</name>
    <dbReference type="NCBI Taxonomy" id="1235802"/>
    <lineage>
        <taxon>Bacteria</taxon>
        <taxon>Bacillati</taxon>
        <taxon>Bacillota</taxon>
        <taxon>Clostridia</taxon>
        <taxon>Eubacteriales</taxon>
        <taxon>Eubacteriaceae</taxon>
        <taxon>Eubacterium</taxon>
    </lineage>
</organism>
<feature type="transmembrane region" description="Helical" evidence="1">
    <location>
        <begin position="83"/>
        <end position="103"/>
    </location>
</feature>
<evidence type="ECO:0000313" key="2">
    <source>
        <dbReference type="EMBL" id="EMZ22068.1"/>
    </source>
</evidence>
<dbReference type="PATRIC" id="fig|1235802.3.peg.4416"/>
<keyword evidence="3" id="KW-1185">Reference proteome</keyword>
<sequence length="110" mass="12357">MKKKMTVFIPYAVVLGLDFYIFPCLIKDTGSAMFMLLCVIPLIAFICSVVYGIRQGFDGVMPVAAVILFLPTIFIYYNTTAYVYVFIYGIITFVGNGIGRLFYKKCQSVS</sequence>
<evidence type="ECO:0008006" key="4">
    <source>
        <dbReference type="Google" id="ProtNLM"/>
    </source>
</evidence>
<keyword evidence="1" id="KW-1133">Transmembrane helix</keyword>
<dbReference type="InterPro" id="IPR020258">
    <property type="entry name" value="Uncharacterised_YbeF"/>
</dbReference>
<accession>N2A6K8</accession>
<feature type="transmembrane region" description="Helical" evidence="1">
    <location>
        <begin position="60"/>
        <end position="77"/>
    </location>
</feature>
<dbReference type="STRING" id="1235802.C823_04156"/>
<dbReference type="Proteomes" id="UP000012589">
    <property type="component" value="Unassembled WGS sequence"/>
</dbReference>
<feature type="transmembrane region" description="Helical" evidence="1">
    <location>
        <begin position="32"/>
        <end position="53"/>
    </location>
</feature>
<dbReference type="Pfam" id="PF10852">
    <property type="entry name" value="DUF2651"/>
    <property type="match status" value="1"/>
</dbReference>
<dbReference type="EMBL" id="AQFT01000124">
    <property type="protein sequence ID" value="EMZ22068.1"/>
    <property type="molecule type" value="Genomic_DNA"/>
</dbReference>
<dbReference type="eggNOG" id="ENOG50331FP">
    <property type="taxonomic scope" value="Bacteria"/>
</dbReference>
<proteinExistence type="predicted"/>
<dbReference type="OrthoDB" id="1701895at2"/>
<dbReference type="HOGENOM" id="CLU_165428_0_0_9"/>